<organism evidence="2 3">
    <name type="scientific">Nocardia rhizosphaerihabitans</name>
    <dbReference type="NCBI Taxonomy" id="1691570"/>
    <lineage>
        <taxon>Bacteria</taxon>
        <taxon>Bacillati</taxon>
        <taxon>Actinomycetota</taxon>
        <taxon>Actinomycetes</taxon>
        <taxon>Mycobacteriales</taxon>
        <taxon>Nocardiaceae</taxon>
        <taxon>Nocardia</taxon>
    </lineage>
</organism>
<evidence type="ECO:0000313" key="3">
    <source>
        <dbReference type="Proteomes" id="UP000658127"/>
    </source>
</evidence>
<dbReference type="InterPro" id="IPR001387">
    <property type="entry name" value="Cro/C1-type_HTH"/>
</dbReference>
<protein>
    <recommendedName>
        <fullName evidence="1">DUF5753 domain-containing protein</fullName>
    </recommendedName>
</protein>
<dbReference type="Pfam" id="PF19054">
    <property type="entry name" value="DUF5753"/>
    <property type="match status" value="1"/>
</dbReference>
<comment type="caution">
    <text evidence="2">The sequence shown here is derived from an EMBL/GenBank/DDBJ whole genome shotgun (WGS) entry which is preliminary data.</text>
</comment>
<feature type="domain" description="DUF5753" evidence="1">
    <location>
        <begin position="213"/>
        <end position="383"/>
    </location>
</feature>
<gene>
    <name evidence="2" type="ORF">GCM10011610_60800</name>
</gene>
<dbReference type="Proteomes" id="UP000658127">
    <property type="component" value="Unassembled WGS sequence"/>
</dbReference>
<proteinExistence type="predicted"/>
<name>A0ABQ2KXU1_9NOCA</name>
<dbReference type="CDD" id="cd00093">
    <property type="entry name" value="HTH_XRE"/>
    <property type="match status" value="1"/>
</dbReference>
<dbReference type="InterPro" id="IPR043917">
    <property type="entry name" value="DUF5753"/>
</dbReference>
<accession>A0ABQ2KXU1</accession>
<keyword evidence="3" id="KW-1185">Reference proteome</keyword>
<dbReference type="EMBL" id="BMNE01000009">
    <property type="protein sequence ID" value="GGN96103.1"/>
    <property type="molecule type" value="Genomic_DNA"/>
</dbReference>
<evidence type="ECO:0000313" key="2">
    <source>
        <dbReference type="EMBL" id="GGN96103.1"/>
    </source>
</evidence>
<evidence type="ECO:0000259" key="1">
    <source>
        <dbReference type="Pfam" id="PF19054"/>
    </source>
</evidence>
<sequence>MPTRQALADATGLSYRLLGDLERGDRPVSDGSLAVVEQALGWTAGVARKIVDGTATGIGAADFDGLLSVESDVAVRDPLSAIERSSSSGLLDRVGRPPLVPRRIARVDWNEELVPGVRPTVLRIALGEFLRTRRDQLGYSLEQVEAEIGCTTKDLAEVEQGAALIGRQGASVVLSLYGVYDRQIHQEFWELAESADRSGWWTTYTDVLPDWFQPYIGMEQRAKSIRTFECQYVPGILQTPSYARAVIQQMSRPSEVSRKVSVRMQRQRVLHEPGGPTLWAVIDEVALARSPQGIAMEEQVGHLARMSEERNITIQILPAHRYQAPRSFSVLRMPNGIPDIVYIEELTSALYLDRLDEVEEHRKQIDRIGIAALTPIESVEFLLELHERLRHGGAGPVISPTGYEWSSGADVVA</sequence>
<reference evidence="3" key="1">
    <citation type="journal article" date="2019" name="Int. J. Syst. Evol. Microbiol.">
        <title>The Global Catalogue of Microorganisms (GCM) 10K type strain sequencing project: providing services to taxonomists for standard genome sequencing and annotation.</title>
        <authorList>
            <consortium name="The Broad Institute Genomics Platform"/>
            <consortium name="The Broad Institute Genome Sequencing Center for Infectious Disease"/>
            <person name="Wu L."/>
            <person name="Ma J."/>
        </authorList>
    </citation>
    <scope>NUCLEOTIDE SEQUENCE [LARGE SCALE GENOMIC DNA]</scope>
    <source>
        <strain evidence="3">CGMCC 4.7329</strain>
    </source>
</reference>